<reference evidence="3 4" key="1">
    <citation type="submission" date="2017-04" db="EMBL/GenBank/DDBJ databases">
        <title>Weissella cibaria strain m2 complete genome.</title>
        <authorList>
            <person name="Pan Q."/>
            <person name="Tan M."/>
            <person name="Yao F."/>
            <person name="Su S."/>
        </authorList>
    </citation>
    <scope>NUCLEOTIDE SEQUENCE [LARGE SCALE GENOMIC DNA]</scope>
    <source>
        <strain evidence="3 4">M2</strain>
    </source>
</reference>
<evidence type="ECO:0000259" key="1">
    <source>
        <dbReference type="Pfam" id="PF06030"/>
    </source>
</evidence>
<name>A0A2S1KRU2_9LACO</name>
<dbReference type="Proteomes" id="UP000244870">
    <property type="component" value="Chromosome"/>
</dbReference>
<proteinExistence type="predicted"/>
<feature type="domain" description="WxL Interacting Protein peptidoglycan binding" evidence="1">
    <location>
        <begin position="16"/>
        <end position="145"/>
    </location>
</feature>
<sequence length="277" mass="30544">MMLSSGPVVAADGPDYDVEVHLPENQMKKSINYWWLNVKPGTTQRLSLTIANRSNETKVFLVSANTAITNSNMTIDYSKSNKEATPFLTGKQPFLISDVSDVNGTGKNTQQMTVKAGQSKKATIKLQIPKRKVSGLVLGGINVSEVSPSHQDNQAINNVFGYSYAIVLQESKKIPDPQVKVASMRFDTQMKQFTFEAQNVTNSLAKKIQVKAVLTDSHGHKVATYEAKEATIVPQGVVKLLLKNKDEAIGKGRYKFKVTLSGQHLKNKTVTRYITVQ</sequence>
<dbReference type="EMBL" id="CP020928">
    <property type="protein sequence ID" value="AWF95712.1"/>
    <property type="molecule type" value="Genomic_DNA"/>
</dbReference>
<dbReference type="Pfam" id="PF11797">
    <property type="entry name" value="WxLIP_HBD"/>
    <property type="match status" value="1"/>
</dbReference>
<accession>A0A2S1KRU2</accession>
<evidence type="ECO:0000313" key="4">
    <source>
        <dbReference type="Proteomes" id="UP000244870"/>
    </source>
</evidence>
<protein>
    <submittedName>
        <fullName evidence="3">Uncharacterized protein</fullName>
    </submittedName>
</protein>
<dbReference type="RefSeq" id="WP_258258112.1">
    <property type="nucleotide sequence ID" value="NZ_JANQCI010000018.1"/>
</dbReference>
<feature type="domain" description="WxL Interacting Protein host binding" evidence="2">
    <location>
        <begin position="153"/>
        <end position="272"/>
    </location>
</feature>
<dbReference type="InterPro" id="IPR010317">
    <property type="entry name" value="WxLIP_PGBD"/>
</dbReference>
<dbReference type="Pfam" id="PF06030">
    <property type="entry name" value="WxLIP_PGBD"/>
    <property type="match status" value="1"/>
</dbReference>
<organism evidence="3 4">
    <name type="scientific">Weissella cibaria</name>
    <dbReference type="NCBI Taxonomy" id="137591"/>
    <lineage>
        <taxon>Bacteria</taxon>
        <taxon>Bacillati</taxon>
        <taxon>Bacillota</taxon>
        <taxon>Bacilli</taxon>
        <taxon>Lactobacillales</taxon>
        <taxon>Lactobacillaceae</taxon>
        <taxon>Weissella</taxon>
    </lineage>
</organism>
<gene>
    <name evidence="3" type="ORF">B6254_1308</name>
</gene>
<evidence type="ECO:0000259" key="2">
    <source>
        <dbReference type="Pfam" id="PF11797"/>
    </source>
</evidence>
<evidence type="ECO:0000313" key="3">
    <source>
        <dbReference type="EMBL" id="AWF95712.1"/>
    </source>
</evidence>
<dbReference type="InterPro" id="IPR021759">
    <property type="entry name" value="WxLIP_HBD"/>
</dbReference>
<dbReference type="AlphaFoldDB" id="A0A2S1KRU2"/>